<evidence type="ECO:0000256" key="6">
    <source>
        <dbReference type="ARBA" id="ARBA00022741"/>
    </source>
</evidence>
<keyword evidence="2" id="KW-1003">Cell membrane</keyword>
<dbReference type="Gene3D" id="3.30.200.20">
    <property type="entry name" value="Phosphorylase Kinase, domain 1"/>
    <property type="match status" value="1"/>
</dbReference>
<evidence type="ECO:0000256" key="4">
    <source>
        <dbReference type="ARBA" id="ARBA00022692"/>
    </source>
</evidence>
<dbReference type="PROSITE" id="PS51782">
    <property type="entry name" value="LYSM"/>
    <property type="match status" value="1"/>
</dbReference>
<dbReference type="AlphaFoldDB" id="A0A8J5H5M1"/>
<organism evidence="17 18">
    <name type="scientific">Zingiber officinale</name>
    <name type="common">Ginger</name>
    <name type="synonym">Amomum zingiber</name>
    <dbReference type="NCBI Taxonomy" id="94328"/>
    <lineage>
        <taxon>Eukaryota</taxon>
        <taxon>Viridiplantae</taxon>
        <taxon>Streptophyta</taxon>
        <taxon>Embryophyta</taxon>
        <taxon>Tracheophyta</taxon>
        <taxon>Spermatophyta</taxon>
        <taxon>Magnoliopsida</taxon>
        <taxon>Liliopsida</taxon>
        <taxon>Zingiberales</taxon>
        <taxon>Zingiberaceae</taxon>
        <taxon>Zingiber</taxon>
    </lineage>
</organism>
<dbReference type="PANTHER" id="PTHR46204:SF8">
    <property type="entry name" value="PROTEIN KINASE DOMAIN-CONTAINING PROTEIN"/>
    <property type="match status" value="1"/>
</dbReference>
<dbReference type="InterPro" id="IPR018392">
    <property type="entry name" value="LysM"/>
</dbReference>
<dbReference type="InterPro" id="IPR000719">
    <property type="entry name" value="Prot_kinase_dom"/>
</dbReference>
<feature type="transmembrane region" description="Helical" evidence="13">
    <location>
        <begin position="233"/>
        <end position="257"/>
    </location>
</feature>
<dbReference type="PANTHER" id="PTHR46204">
    <property type="entry name" value="CHITIN ELICITOR RECEPTOR KINASE 1-RELATED"/>
    <property type="match status" value="1"/>
</dbReference>
<dbReference type="Pfam" id="PF00069">
    <property type="entry name" value="Pkinase"/>
    <property type="match status" value="1"/>
</dbReference>
<dbReference type="SMART" id="SM00220">
    <property type="entry name" value="S_TKc"/>
    <property type="match status" value="1"/>
</dbReference>
<evidence type="ECO:0000259" key="16">
    <source>
        <dbReference type="PROSITE" id="PS51782"/>
    </source>
</evidence>
<accession>A0A8J5H5M1</accession>
<dbReference type="EMBL" id="JACMSC010000006">
    <property type="protein sequence ID" value="KAG6519233.1"/>
    <property type="molecule type" value="Genomic_DNA"/>
</dbReference>
<keyword evidence="18" id="KW-1185">Reference proteome</keyword>
<evidence type="ECO:0000256" key="9">
    <source>
        <dbReference type="ARBA" id="ARBA00022989"/>
    </source>
</evidence>
<dbReference type="InterPro" id="IPR011009">
    <property type="entry name" value="Kinase-like_dom_sf"/>
</dbReference>
<proteinExistence type="predicted"/>
<sequence length="625" mass="68336">MAAGEYLLLPAAAALLFLSFFLRCDGEPMACDAPSPSPLCEAFLYVRPRGLDVSAVADQFAANASLIQAFLRGSEEDYLVSVPCACERPADANLTALFHDAVYQVKYKDTADDINATVFSGLAWRLPAKVIFPGNITVHLPCGCWTAGRGGSREEKKVVVVSYAVQAGDTLTTIADLLDTDVDSIIAINAELSQHPNSIPLSQLLFVPMGAHSSPELAPAAPHANYFKGKQKVAIIALGISISFLSIILIGFSVLFYQRRRSADTIDEKSKANSSKITSTRCTVAALESRLLTCKNGEGTAAFRTERPVIFSLEEVDQATASFEGSRKIGEGGYGSVYFGILANEEVAIKKMKSSKSKEFLAELNVLCNVHHRNVVELIGYAAGEDYLYLVYEYVQNGSLNENLHDPLLKGHLPLSWTARTQIALDTACGIEYIHEHTKTTCVHRDIKTSNILLDSTLRAKVADFGLAKLVEEHREEQGYLATRLVGTPGYLPPESVRELQMTTKSDVFAFGVVLSELVTGQRALTPDRKDPSKMRSLATIMKGIFLSEDPERAIEEIIDPNLNHFYPAEEMVHIAMWCLSDDPVSRPEMREITANLLQILMASIEWEASLGGNSQVFSGIFGGR</sequence>
<evidence type="ECO:0000256" key="11">
    <source>
        <dbReference type="ARBA" id="ARBA00023157"/>
    </source>
</evidence>
<dbReference type="InterPro" id="IPR036779">
    <property type="entry name" value="LysM_dom_sf"/>
</dbReference>
<keyword evidence="11" id="KW-1015">Disulfide bond</keyword>
<dbReference type="GO" id="GO:0005524">
    <property type="term" value="F:ATP binding"/>
    <property type="evidence" value="ECO:0007669"/>
    <property type="project" value="UniProtKB-UniRule"/>
</dbReference>
<evidence type="ECO:0000256" key="1">
    <source>
        <dbReference type="ARBA" id="ARBA00004162"/>
    </source>
</evidence>
<dbReference type="GO" id="GO:0005886">
    <property type="term" value="C:plasma membrane"/>
    <property type="evidence" value="ECO:0007669"/>
    <property type="project" value="UniProtKB-SubCell"/>
</dbReference>
<feature type="domain" description="LysM" evidence="16">
    <location>
        <begin position="161"/>
        <end position="207"/>
    </location>
</feature>
<dbReference type="GO" id="GO:0019199">
    <property type="term" value="F:transmembrane receptor protein kinase activity"/>
    <property type="evidence" value="ECO:0007669"/>
    <property type="project" value="InterPro"/>
</dbReference>
<gene>
    <name evidence="17" type="ORF">ZIOFF_022725</name>
</gene>
<dbReference type="InterPro" id="IPR017441">
    <property type="entry name" value="Protein_kinase_ATP_BS"/>
</dbReference>
<keyword evidence="5 14" id="KW-0732">Signal</keyword>
<name>A0A8J5H5M1_ZINOF</name>
<evidence type="ECO:0008006" key="19">
    <source>
        <dbReference type="Google" id="ProtNLM"/>
    </source>
</evidence>
<feature type="chain" id="PRO_5035271467" description="LysM domain receptor-like kinase 3" evidence="14">
    <location>
        <begin position="27"/>
        <end position="625"/>
    </location>
</feature>
<feature type="signal peptide" evidence="14">
    <location>
        <begin position="1"/>
        <end position="26"/>
    </location>
</feature>
<dbReference type="Pfam" id="PF01476">
    <property type="entry name" value="LysM"/>
    <property type="match status" value="1"/>
</dbReference>
<dbReference type="FunFam" id="3.30.200.20:FF:000526">
    <property type="entry name" value="Kinase family protein"/>
    <property type="match status" value="1"/>
</dbReference>
<evidence type="ECO:0000256" key="14">
    <source>
        <dbReference type="SAM" id="SignalP"/>
    </source>
</evidence>
<keyword evidence="3" id="KW-0808">Transferase</keyword>
<keyword evidence="7" id="KW-0418">Kinase</keyword>
<dbReference type="SMART" id="SM00257">
    <property type="entry name" value="LysM"/>
    <property type="match status" value="1"/>
</dbReference>
<dbReference type="CDD" id="cd00118">
    <property type="entry name" value="LysM"/>
    <property type="match status" value="1"/>
</dbReference>
<dbReference type="PROSITE" id="PS00107">
    <property type="entry name" value="PROTEIN_KINASE_ATP"/>
    <property type="match status" value="1"/>
</dbReference>
<evidence type="ECO:0000256" key="13">
    <source>
        <dbReference type="SAM" id="Phobius"/>
    </source>
</evidence>
<dbReference type="Gene3D" id="3.10.350.10">
    <property type="entry name" value="LysM domain"/>
    <property type="match status" value="1"/>
</dbReference>
<evidence type="ECO:0000256" key="8">
    <source>
        <dbReference type="ARBA" id="ARBA00022840"/>
    </source>
</evidence>
<evidence type="ECO:0000256" key="12">
    <source>
        <dbReference type="PROSITE-ProRule" id="PRU10141"/>
    </source>
</evidence>
<dbReference type="Gene3D" id="1.10.510.10">
    <property type="entry name" value="Transferase(Phosphotransferase) domain 1"/>
    <property type="match status" value="1"/>
</dbReference>
<keyword evidence="4 13" id="KW-0812">Transmembrane</keyword>
<dbReference type="SUPFAM" id="SSF54106">
    <property type="entry name" value="LysM domain"/>
    <property type="match status" value="1"/>
</dbReference>
<dbReference type="InterPro" id="IPR044812">
    <property type="entry name" value="CERK1/LYK3-like"/>
</dbReference>
<evidence type="ECO:0000313" key="17">
    <source>
        <dbReference type="EMBL" id="KAG6519233.1"/>
    </source>
</evidence>
<evidence type="ECO:0000256" key="5">
    <source>
        <dbReference type="ARBA" id="ARBA00022729"/>
    </source>
</evidence>
<keyword evidence="10 13" id="KW-0472">Membrane</keyword>
<dbReference type="InterPro" id="IPR008271">
    <property type="entry name" value="Ser/Thr_kinase_AS"/>
</dbReference>
<keyword evidence="9 13" id="KW-1133">Transmembrane helix</keyword>
<keyword evidence="8 12" id="KW-0067">ATP-binding</keyword>
<comment type="caution">
    <text evidence="17">The sequence shown here is derived from an EMBL/GenBank/DDBJ whole genome shotgun (WGS) entry which is preliminary data.</text>
</comment>
<evidence type="ECO:0000313" key="18">
    <source>
        <dbReference type="Proteomes" id="UP000734854"/>
    </source>
</evidence>
<keyword evidence="6 12" id="KW-0547">Nucleotide-binding</keyword>
<protein>
    <recommendedName>
        <fullName evidence="19">LysM domain receptor-like kinase 3</fullName>
    </recommendedName>
</protein>
<reference evidence="17 18" key="1">
    <citation type="submission" date="2020-08" db="EMBL/GenBank/DDBJ databases">
        <title>Plant Genome Project.</title>
        <authorList>
            <person name="Zhang R.-G."/>
        </authorList>
    </citation>
    <scope>NUCLEOTIDE SEQUENCE [LARGE SCALE GENOMIC DNA]</scope>
    <source>
        <tissue evidence="17">Rhizome</tissue>
    </source>
</reference>
<evidence type="ECO:0000256" key="2">
    <source>
        <dbReference type="ARBA" id="ARBA00022475"/>
    </source>
</evidence>
<evidence type="ECO:0000259" key="15">
    <source>
        <dbReference type="PROSITE" id="PS50011"/>
    </source>
</evidence>
<dbReference type="Proteomes" id="UP000734854">
    <property type="component" value="Unassembled WGS sequence"/>
</dbReference>
<comment type="subcellular location">
    <subcellularLocation>
        <location evidence="1">Cell membrane</location>
        <topology evidence="1">Single-pass membrane protein</topology>
    </subcellularLocation>
</comment>
<evidence type="ECO:0000256" key="10">
    <source>
        <dbReference type="ARBA" id="ARBA00023136"/>
    </source>
</evidence>
<dbReference type="FunFam" id="1.10.510.10:FF:000468">
    <property type="entry name" value="PTI1-like tyrosine-protein kinase 3"/>
    <property type="match status" value="1"/>
</dbReference>
<dbReference type="GO" id="GO:0045087">
    <property type="term" value="P:innate immune response"/>
    <property type="evidence" value="ECO:0007669"/>
    <property type="project" value="InterPro"/>
</dbReference>
<feature type="binding site" evidence="12">
    <location>
        <position position="351"/>
    </location>
    <ligand>
        <name>ATP</name>
        <dbReference type="ChEBI" id="CHEBI:30616"/>
    </ligand>
</feature>
<dbReference type="PROSITE" id="PS50011">
    <property type="entry name" value="PROTEIN_KINASE_DOM"/>
    <property type="match status" value="1"/>
</dbReference>
<dbReference type="PROSITE" id="PS00108">
    <property type="entry name" value="PROTEIN_KINASE_ST"/>
    <property type="match status" value="1"/>
</dbReference>
<feature type="domain" description="Protein kinase" evidence="15">
    <location>
        <begin position="323"/>
        <end position="602"/>
    </location>
</feature>
<dbReference type="SUPFAM" id="SSF56112">
    <property type="entry name" value="Protein kinase-like (PK-like)"/>
    <property type="match status" value="1"/>
</dbReference>
<evidence type="ECO:0000256" key="3">
    <source>
        <dbReference type="ARBA" id="ARBA00022679"/>
    </source>
</evidence>
<evidence type="ECO:0000256" key="7">
    <source>
        <dbReference type="ARBA" id="ARBA00022777"/>
    </source>
</evidence>